<feature type="domain" description="Misato Segment II tubulin-like" evidence="1">
    <location>
        <begin position="6"/>
        <end position="40"/>
    </location>
</feature>
<organism evidence="2 3">
    <name type="scientific">Cyanidiococcus yangmingshanensis</name>
    <dbReference type="NCBI Taxonomy" id="2690220"/>
    <lineage>
        <taxon>Eukaryota</taxon>
        <taxon>Rhodophyta</taxon>
        <taxon>Bangiophyceae</taxon>
        <taxon>Cyanidiales</taxon>
        <taxon>Cyanidiaceae</taxon>
        <taxon>Cyanidiococcus</taxon>
    </lineage>
</organism>
<dbReference type="OrthoDB" id="271881at2759"/>
<dbReference type="GO" id="GO:0007005">
    <property type="term" value="P:mitochondrion organization"/>
    <property type="evidence" value="ECO:0007669"/>
    <property type="project" value="InterPro"/>
</dbReference>
<dbReference type="PANTHER" id="PTHR13391:SF0">
    <property type="entry name" value="PROTEIN MISATO HOMOLOG 1"/>
    <property type="match status" value="1"/>
</dbReference>
<protein>
    <recommendedName>
        <fullName evidence="1">Misato Segment II tubulin-like domain-containing protein</fullName>
    </recommendedName>
</protein>
<gene>
    <name evidence="2" type="ORF">F1559_001121</name>
</gene>
<sequence length="595" mass="67185">MNSSGVVTVQLGCAANYTGTHFWNLLFSNVTAPTHSRGRSEISQGLEDELRRVRSQLFWEPDEGPLAGQLVPRLILIECNDSVLASEHYVKPVISTIDPEDRIISPEVWSRRAERILWPGSERVHPFQQDRVAGRVQMADAYQFEKSILDWRDFQTFPLSNRSRTAIDALRREHPMAAEPLRKHDGHDNPNTTEMQQLRSWPRDLEGFREGLDLIHGGSVSEQLLDPIRYFAETCDVLRGIDLYASFELSENAGITAGLVEHLVDTFGANKSILVAGIDSNEGLVEKRIKGAWLDQSVDCTEAMLVSALNTSSSAGENDHVAYLPTRFHNLRNNQRERLWATDVPAVSFQDLYSCRFGWTAVIATALCANRLHVDALADMALGSAVREGSTFLRHRSVFELRACLWPDAWHVPGVQEGSLAQNFSRGRNLSTAGWYQTFVEQDMQMLVKQRLDGGLNRLSEDCQDSVPRTLQRYLRFLNNAQKCDSVEQRFLCGSSVETSLLLPHPFPLEIRKYALHDRQPKDLFGNAVPCLVCETTLNQSLETGADIQAWAASLWYRSYSPNRNPRDESWTQHEIEAAAEGLYLLADSYVPPDW</sequence>
<evidence type="ECO:0000259" key="1">
    <source>
        <dbReference type="Pfam" id="PF10644"/>
    </source>
</evidence>
<comment type="caution">
    <text evidence="2">The sequence shown here is derived from an EMBL/GenBank/DDBJ whole genome shotgun (WGS) entry which is preliminary data.</text>
</comment>
<dbReference type="Gene3D" id="3.40.50.1440">
    <property type="entry name" value="Tubulin/FtsZ, GTPase domain"/>
    <property type="match status" value="1"/>
</dbReference>
<dbReference type="Proteomes" id="UP000530660">
    <property type="component" value="Unassembled WGS sequence"/>
</dbReference>
<dbReference type="AlphaFoldDB" id="A0A7J7IGL6"/>
<evidence type="ECO:0000313" key="2">
    <source>
        <dbReference type="EMBL" id="KAF6001667.1"/>
    </source>
</evidence>
<dbReference type="InterPro" id="IPR036525">
    <property type="entry name" value="Tubulin/FtsZ_GTPase_sf"/>
</dbReference>
<keyword evidence="3" id="KW-1185">Reference proteome</keyword>
<dbReference type="PANTHER" id="PTHR13391">
    <property type="entry name" value="MITOCHONDRIAL DISTRIBUTION REGULATOR MISATO"/>
    <property type="match status" value="1"/>
</dbReference>
<proteinExistence type="predicted"/>
<accession>A0A7J7IGL6</accession>
<dbReference type="InterPro" id="IPR019605">
    <property type="entry name" value="Misato_II_tubulin-like"/>
</dbReference>
<dbReference type="GO" id="GO:0005737">
    <property type="term" value="C:cytoplasm"/>
    <property type="evidence" value="ECO:0007669"/>
    <property type="project" value="TreeGrafter"/>
</dbReference>
<reference evidence="2 3" key="1">
    <citation type="journal article" date="2020" name="J. Phycol.">
        <title>Comparative genome analysis reveals Cyanidiococcus gen. nov., a new extremophilic red algal genus sister to Cyanidioschyzon (Cyanidioschyzonaceae, Rhodophyta).</title>
        <authorList>
            <person name="Liu S.-L."/>
            <person name="Chiang Y.-R."/>
            <person name="Yoon H.S."/>
            <person name="Fu H.-Y."/>
        </authorList>
    </citation>
    <scope>NUCLEOTIDE SEQUENCE [LARGE SCALE GENOMIC DNA]</scope>
    <source>
        <strain evidence="2 3">THAL066</strain>
    </source>
</reference>
<dbReference type="EMBL" id="VWRR01000013">
    <property type="protein sequence ID" value="KAF6001667.1"/>
    <property type="molecule type" value="Genomic_DNA"/>
</dbReference>
<evidence type="ECO:0000313" key="3">
    <source>
        <dbReference type="Proteomes" id="UP000530660"/>
    </source>
</evidence>
<name>A0A7J7IGL6_9RHOD</name>
<dbReference type="Pfam" id="PF10644">
    <property type="entry name" value="Misat_Tub_SegII"/>
    <property type="match status" value="1"/>
</dbReference>
<dbReference type="InterPro" id="IPR049942">
    <property type="entry name" value="DML1/Misato"/>
</dbReference>
<dbReference type="SUPFAM" id="SSF52490">
    <property type="entry name" value="Tubulin nucleotide-binding domain-like"/>
    <property type="match status" value="1"/>
</dbReference>